<dbReference type="Proteomes" id="UP001057738">
    <property type="component" value="Chromosome"/>
</dbReference>
<dbReference type="RefSeq" id="WP_257857659.1">
    <property type="nucleotide sequence ID" value="NZ_CP102514.1"/>
</dbReference>
<organism evidence="2 3">
    <name type="scientific">Streptomyces yangpuensis</name>
    <dbReference type="NCBI Taxonomy" id="1648182"/>
    <lineage>
        <taxon>Bacteria</taxon>
        <taxon>Bacillati</taxon>
        <taxon>Actinomycetota</taxon>
        <taxon>Actinomycetes</taxon>
        <taxon>Kitasatosporales</taxon>
        <taxon>Streptomycetaceae</taxon>
        <taxon>Streptomyces</taxon>
    </lineage>
</organism>
<dbReference type="SUPFAM" id="SSF51556">
    <property type="entry name" value="Metallo-dependent hydrolases"/>
    <property type="match status" value="1"/>
</dbReference>
<feature type="signal peptide" evidence="1">
    <location>
        <begin position="1"/>
        <end position="31"/>
    </location>
</feature>
<accession>A0ABY5Q6U6</accession>
<evidence type="ECO:0000313" key="2">
    <source>
        <dbReference type="EMBL" id="UUY51718.1"/>
    </source>
</evidence>
<sequence>MTRRRASGRGRYLLIGLVLALVALALGPATAAGASAGSRWWEPVARPAPDSQVNVTGEPFTGTDAQGRVRGYVDGHVHLMSDEGFGGRLVCGKVFSTGGAADALKDCPEHYPNGVLALFDMITKGGDGRHDPNGWPTFRDWPAHDSSTHQQTYYAWVERAWRGGQRILVNDMVTNGVICSLYFFKDRGCDEMTAIRLQIRKTYELQDYVDAMYGGPGKGWFRVVTEPDQARRVIQEGKLAVVLGVETSEPFGCKQVLDGARCTMADIDRGLDELHGLGVRSMFLCHKFDNALCGVRFDSGTQGMAINVGQFLSTGTFWSTEPCPGPEHDNPIGFGLAAAQAEHSGDAGASHAHAAGTVGAEGDAETDAEARARIRGALPEGVELPEYGASLQAAQAQCNRRGLTALGEYAVLGMMKRSMMLEIDHMSVKAAGQALRILEAERYSGVLSTHGWMDENWTERVYRLGGFITGHMYEAPAFAAEARKHAALRARYGAGYGLGTDMNGFAWLPGPRAAAGDPVRYPFRSADGGSVLDRQVTGSRVWDVNTDGGGAHYGLVPDWIEDIRVTGGQDVVDELMRGAEGYLRMWERTSDHTTPYEPLVRGYRPHAGHLASSRTLPAGFTHEAVWKVLRDPAPGTVRLYECKVANHSLLTPDPGCEGQQPLGAVGYVYTKAVPGSVPLYRCYIPSVFDHFVSNRADCEGPYVREGLLGHVMPAAGPGTG</sequence>
<evidence type="ECO:0000256" key="1">
    <source>
        <dbReference type="SAM" id="SignalP"/>
    </source>
</evidence>
<protein>
    <recommendedName>
        <fullName evidence="4">Membrane dipeptidase (Peptidase family M19)</fullName>
    </recommendedName>
</protein>
<dbReference type="EMBL" id="CP102514">
    <property type="protein sequence ID" value="UUY51718.1"/>
    <property type="molecule type" value="Genomic_DNA"/>
</dbReference>
<proteinExistence type="predicted"/>
<keyword evidence="3" id="KW-1185">Reference proteome</keyword>
<dbReference type="Gene3D" id="3.20.20.140">
    <property type="entry name" value="Metal-dependent hydrolases"/>
    <property type="match status" value="1"/>
</dbReference>
<keyword evidence="1" id="KW-0732">Signal</keyword>
<feature type="chain" id="PRO_5047548225" description="Membrane dipeptidase (Peptidase family M19)" evidence="1">
    <location>
        <begin position="32"/>
        <end position="720"/>
    </location>
</feature>
<reference evidence="2" key="1">
    <citation type="submission" date="2022-08" db="EMBL/GenBank/DDBJ databases">
        <authorList>
            <person name="Tian L."/>
        </authorList>
    </citation>
    <scope>NUCLEOTIDE SEQUENCE</scope>
    <source>
        <strain evidence="2">CM253</strain>
    </source>
</reference>
<dbReference type="GeneID" id="95578439"/>
<dbReference type="InterPro" id="IPR032466">
    <property type="entry name" value="Metal_Hydrolase"/>
</dbReference>
<evidence type="ECO:0000313" key="3">
    <source>
        <dbReference type="Proteomes" id="UP001057738"/>
    </source>
</evidence>
<evidence type="ECO:0008006" key="4">
    <source>
        <dbReference type="Google" id="ProtNLM"/>
    </source>
</evidence>
<gene>
    <name evidence="2" type="ORF">NRK68_33425</name>
</gene>
<name>A0ABY5Q6U6_9ACTN</name>